<dbReference type="PANTHER" id="PTHR46577">
    <property type="entry name" value="HTH-TYPE TRANSCRIPTIONAL REGULATORY PROTEIN GABR"/>
    <property type="match status" value="1"/>
</dbReference>
<evidence type="ECO:0000259" key="8">
    <source>
        <dbReference type="PROSITE" id="PS50949"/>
    </source>
</evidence>
<evidence type="ECO:0000256" key="6">
    <source>
        <dbReference type="ARBA" id="ARBA00023125"/>
    </source>
</evidence>
<name>A0ABS2PWZ0_9BACL</name>
<comment type="similarity">
    <text evidence="2">In the C-terminal section; belongs to the class-I pyridoxal-phosphate-dependent aminotransferase family.</text>
</comment>
<gene>
    <name evidence="9" type="ORF">JOD45_000771</name>
</gene>
<keyword evidence="3 9" id="KW-0032">Aminotransferase</keyword>
<sequence>MVWITVDRSLDIPLIRQVYEQMRQRILRGELKAGERLPPTREFAAELEVSRNVIIEAYEQLFAEGYIEGRQGSGTYVAEGTYLRQDPSQENLFSIEKVNIEEKSNGMIDFRSGIPALELFPRNIWGNIAKKVCINTNHSTFGYDSPEGKLELRHVLSRYLRRTRGVHCHPDQIVITSGATQGLSLIAKLLLSPGDEVIIEDPITQEIQTIFSSPGSLLYPIPVDHNGMRTELIPHDKKPSFVFVTPSHQFPIGGTLPIQRRIQLIQFARQSNCYIVEDDYDSEFRYKGSPISSLQGLDPSRVIYIGTFSKILSPALRLGYLVLPPSLVEKCKNLKWFTDLHTTSLEQLTLAHFIEERCLEHHISKMKKIYKKRREALKQSLNFEFRNKVKIFGDSTGLHLIASFDNVIFSEQMLQKIDQHKIKIYPVELHTIQKGVHKNKIILGYGNLSEKEIEEGIQRLKDALLTDE</sequence>
<keyword evidence="3 9" id="KW-0808">Transferase</keyword>
<evidence type="ECO:0000313" key="9">
    <source>
        <dbReference type="EMBL" id="MBM7644578.1"/>
    </source>
</evidence>
<dbReference type="EMBL" id="JAFBER010000003">
    <property type="protein sequence ID" value="MBM7644578.1"/>
    <property type="molecule type" value="Genomic_DNA"/>
</dbReference>
<evidence type="ECO:0000256" key="7">
    <source>
        <dbReference type="ARBA" id="ARBA00023163"/>
    </source>
</evidence>
<proteinExistence type="inferred from homology"/>
<reference evidence="9 10" key="1">
    <citation type="submission" date="2021-01" db="EMBL/GenBank/DDBJ databases">
        <title>Genomic Encyclopedia of Type Strains, Phase IV (KMG-IV): sequencing the most valuable type-strain genomes for metagenomic binning, comparative biology and taxonomic classification.</title>
        <authorList>
            <person name="Goeker M."/>
        </authorList>
    </citation>
    <scope>NUCLEOTIDE SEQUENCE [LARGE SCALE GENOMIC DNA]</scope>
    <source>
        <strain evidence="9 10">DSM 28236</strain>
    </source>
</reference>
<keyword evidence="10" id="KW-1185">Reference proteome</keyword>
<dbReference type="InterPro" id="IPR051446">
    <property type="entry name" value="HTH_trans_reg/aminotransferase"/>
</dbReference>
<protein>
    <submittedName>
        <fullName evidence="9">GntR family transcriptional regulator/MocR family aminotransferase</fullName>
    </submittedName>
</protein>
<dbReference type="CDD" id="cd07377">
    <property type="entry name" value="WHTH_GntR"/>
    <property type="match status" value="1"/>
</dbReference>
<dbReference type="GO" id="GO:0008483">
    <property type="term" value="F:transaminase activity"/>
    <property type="evidence" value="ECO:0007669"/>
    <property type="project" value="UniProtKB-KW"/>
</dbReference>
<dbReference type="InterPro" id="IPR000524">
    <property type="entry name" value="Tscrpt_reg_HTH_GntR"/>
</dbReference>
<dbReference type="Gene3D" id="1.10.10.10">
    <property type="entry name" value="Winged helix-like DNA-binding domain superfamily/Winged helix DNA-binding domain"/>
    <property type="match status" value="1"/>
</dbReference>
<dbReference type="PANTHER" id="PTHR46577:SF1">
    <property type="entry name" value="HTH-TYPE TRANSCRIPTIONAL REGULATORY PROTEIN GABR"/>
    <property type="match status" value="1"/>
</dbReference>
<dbReference type="Gene3D" id="3.40.640.10">
    <property type="entry name" value="Type I PLP-dependent aspartate aminotransferase-like (Major domain)"/>
    <property type="match status" value="1"/>
</dbReference>
<dbReference type="InterPro" id="IPR036388">
    <property type="entry name" value="WH-like_DNA-bd_sf"/>
</dbReference>
<accession>A0ABS2PWZ0</accession>
<dbReference type="Proteomes" id="UP000808914">
    <property type="component" value="Unassembled WGS sequence"/>
</dbReference>
<dbReference type="InterPro" id="IPR036390">
    <property type="entry name" value="WH_DNA-bd_sf"/>
</dbReference>
<evidence type="ECO:0000256" key="1">
    <source>
        <dbReference type="ARBA" id="ARBA00001933"/>
    </source>
</evidence>
<dbReference type="SUPFAM" id="SSF46785">
    <property type="entry name" value="Winged helix' DNA-binding domain"/>
    <property type="match status" value="1"/>
</dbReference>
<dbReference type="CDD" id="cd00609">
    <property type="entry name" value="AAT_like"/>
    <property type="match status" value="1"/>
</dbReference>
<dbReference type="SMART" id="SM00345">
    <property type="entry name" value="HTH_GNTR"/>
    <property type="match status" value="1"/>
</dbReference>
<feature type="domain" description="HTH gntR-type" evidence="8">
    <location>
        <begin position="12"/>
        <end position="80"/>
    </location>
</feature>
<keyword evidence="4" id="KW-0663">Pyridoxal phosphate</keyword>
<evidence type="ECO:0000313" key="10">
    <source>
        <dbReference type="Proteomes" id="UP000808914"/>
    </source>
</evidence>
<dbReference type="InterPro" id="IPR015421">
    <property type="entry name" value="PyrdxlP-dep_Trfase_major"/>
</dbReference>
<comment type="caution">
    <text evidence="9">The sequence shown here is derived from an EMBL/GenBank/DDBJ whole genome shotgun (WGS) entry which is preliminary data.</text>
</comment>
<dbReference type="PROSITE" id="PS50949">
    <property type="entry name" value="HTH_GNTR"/>
    <property type="match status" value="1"/>
</dbReference>
<dbReference type="Pfam" id="PF00392">
    <property type="entry name" value="GntR"/>
    <property type="match status" value="1"/>
</dbReference>
<keyword evidence="5" id="KW-0805">Transcription regulation</keyword>
<evidence type="ECO:0000256" key="5">
    <source>
        <dbReference type="ARBA" id="ARBA00023015"/>
    </source>
</evidence>
<dbReference type="RefSeq" id="WP_205002536.1">
    <property type="nucleotide sequence ID" value="NZ_JAFBER010000003.1"/>
</dbReference>
<evidence type="ECO:0000256" key="4">
    <source>
        <dbReference type="ARBA" id="ARBA00022898"/>
    </source>
</evidence>
<organism evidence="9 10">
    <name type="scientific">Scopulibacillus daqui</name>
    <dbReference type="NCBI Taxonomy" id="1469162"/>
    <lineage>
        <taxon>Bacteria</taxon>
        <taxon>Bacillati</taxon>
        <taxon>Bacillota</taxon>
        <taxon>Bacilli</taxon>
        <taxon>Bacillales</taxon>
        <taxon>Sporolactobacillaceae</taxon>
        <taxon>Scopulibacillus</taxon>
    </lineage>
</organism>
<dbReference type="InterPro" id="IPR004839">
    <property type="entry name" value="Aminotransferase_I/II_large"/>
</dbReference>
<comment type="cofactor">
    <cofactor evidence="1">
        <name>pyridoxal 5'-phosphate</name>
        <dbReference type="ChEBI" id="CHEBI:597326"/>
    </cofactor>
</comment>
<keyword evidence="7" id="KW-0804">Transcription</keyword>
<dbReference type="PRINTS" id="PR00035">
    <property type="entry name" value="HTHGNTR"/>
</dbReference>
<evidence type="ECO:0000256" key="3">
    <source>
        <dbReference type="ARBA" id="ARBA00022576"/>
    </source>
</evidence>
<keyword evidence="6" id="KW-0238">DNA-binding</keyword>
<dbReference type="InterPro" id="IPR015424">
    <property type="entry name" value="PyrdxlP-dep_Trfase"/>
</dbReference>
<dbReference type="Pfam" id="PF00155">
    <property type="entry name" value="Aminotran_1_2"/>
    <property type="match status" value="1"/>
</dbReference>
<evidence type="ECO:0000256" key="2">
    <source>
        <dbReference type="ARBA" id="ARBA00005384"/>
    </source>
</evidence>
<dbReference type="SUPFAM" id="SSF53383">
    <property type="entry name" value="PLP-dependent transferases"/>
    <property type="match status" value="1"/>
</dbReference>